<sequence length="142" mass="16313">MSVGLSASLLTGEDVLSHSQTHREMNEMEATPLLGRGGLRTSLWSFPSFLDRSLLQEPRGSRFYGRLPLFLFCRSLYLQAPPCPSARHSRLVRPLLLCWCELRHPGSRGRLRPRRCQRKGAHRLRLPGRCRNNANRRRLEPG</sequence>
<evidence type="ECO:0000313" key="1">
    <source>
        <dbReference type="EMBL" id="KAJ1185396.1"/>
    </source>
</evidence>
<proteinExistence type="predicted"/>
<comment type="caution">
    <text evidence="1">The sequence shown here is derived from an EMBL/GenBank/DDBJ whole genome shotgun (WGS) entry which is preliminary data.</text>
</comment>
<reference evidence="1" key="1">
    <citation type="journal article" date="2022" name="bioRxiv">
        <title>Sequencing and chromosome-scale assembly of the giantPleurodeles waltlgenome.</title>
        <authorList>
            <person name="Brown T."/>
            <person name="Elewa A."/>
            <person name="Iarovenko S."/>
            <person name="Subramanian E."/>
            <person name="Araus A.J."/>
            <person name="Petzold A."/>
            <person name="Susuki M."/>
            <person name="Suzuki K.-i.T."/>
            <person name="Hayashi T."/>
            <person name="Toyoda A."/>
            <person name="Oliveira C."/>
            <person name="Osipova E."/>
            <person name="Leigh N.D."/>
            <person name="Simon A."/>
            <person name="Yun M.H."/>
        </authorList>
    </citation>
    <scope>NUCLEOTIDE SEQUENCE</scope>
    <source>
        <strain evidence="1">20211129_DDA</strain>
        <tissue evidence="1">Liver</tissue>
    </source>
</reference>
<keyword evidence="2" id="KW-1185">Reference proteome</keyword>
<accession>A0AAV7UAN1</accession>
<gene>
    <name evidence="1" type="ORF">NDU88_002189</name>
</gene>
<dbReference type="AlphaFoldDB" id="A0AAV7UAN1"/>
<dbReference type="EMBL" id="JANPWB010000005">
    <property type="protein sequence ID" value="KAJ1185396.1"/>
    <property type="molecule type" value="Genomic_DNA"/>
</dbReference>
<organism evidence="1 2">
    <name type="scientific">Pleurodeles waltl</name>
    <name type="common">Iberian ribbed newt</name>
    <dbReference type="NCBI Taxonomy" id="8319"/>
    <lineage>
        <taxon>Eukaryota</taxon>
        <taxon>Metazoa</taxon>
        <taxon>Chordata</taxon>
        <taxon>Craniata</taxon>
        <taxon>Vertebrata</taxon>
        <taxon>Euteleostomi</taxon>
        <taxon>Amphibia</taxon>
        <taxon>Batrachia</taxon>
        <taxon>Caudata</taxon>
        <taxon>Salamandroidea</taxon>
        <taxon>Salamandridae</taxon>
        <taxon>Pleurodelinae</taxon>
        <taxon>Pleurodeles</taxon>
    </lineage>
</organism>
<name>A0AAV7UAN1_PLEWA</name>
<evidence type="ECO:0000313" key="2">
    <source>
        <dbReference type="Proteomes" id="UP001066276"/>
    </source>
</evidence>
<protein>
    <submittedName>
        <fullName evidence="1">Uncharacterized protein</fullName>
    </submittedName>
</protein>
<dbReference type="Proteomes" id="UP001066276">
    <property type="component" value="Chromosome 3_1"/>
</dbReference>